<dbReference type="SUPFAM" id="SSF81653">
    <property type="entry name" value="Calcium ATPase, transduction domain A"/>
    <property type="match status" value="1"/>
</dbReference>
<dbReference type="InterPro" id="IPR023298">
    <property type="entry name" value="ATPase_P-typ_TM_dom_sf"/>
</dbReference>
<feature type="transmembrane region" description="Helical" evidence="8">
    <location>
        <begin position="353"/>
        <end position="376"/>
    </location>
</feature>
<dbReference type="Gene3D" id="3.40.1110.10">
    <property type="entry name" value="Calcium-transporting ATPase, cytoplasmic domain N"/>
    <property type="match status" value="1"/>
</dbReference>
<feature type="transmembrane region" description="Helical" evidence="8">
    <location>
        <begin position="876"/>
        <end position="895"/>
    </location>
</feature>
<evidence type="ECO:0000256" key="4">
    <source>
        <dbReference type="ARBA" id="ARBA00022837"/>
    </source>
</evidence>
<evidence type="ECO:0000256" key="1">
    <source>
        <dbReference type="ARBA" id="ARBA00004370"/>
    </source>
</evidence>
<comment type="subcellular location">
    <subcellularLocation>
        <location evidence="1">Membrane</location>
    </subcellularLocation>
</comment>
<dbReference type="Proteomes" id="UP001163823">
    <property type="component" value="Chromosome 8"/>
</dbReference>
<evidence type="ECO:0000259" key="10">
    <source>
        <dbReference type="Pfam" id="PF00689"/>
    </source>
</evidence>
<dbReference type="InterPro" id="IPR008250">
    <property type="entry name" value="ATPase_P-typ_transduc_dom_A_sf"/>
</dbReference>
<dbReference type="KEGG" id="qsa:O6P43_020734"/>
<dbReference type="Pfam" id="PF13246">
    <property type="entry name" value="Cation_ATPase"/>
    <property type="match status" value="1"/>
</dbReference>
<feature type="transmembrane region" description="Helical" evidence="8">
    <location>
        <begin position="792"/>
        <end position="812"/>
    </location>
</feature>
<keyword evidence="7 8" id="KW-0472">Membrane</keyword>
<keyword evidence="6 8" id="KW-1133">Transmembrane helix</keyword>
<dbReference type="SUPFAM" id="SSF56784">
    <property type="entry name" value="HAD-like"/>
    <property type="match status" value="1"/>
</dbReference>
<dbReference type="PRINTS" id="PR00119">
    <property type="entry name" value="CATATPASE"/>
</dbReference>
<keyword evidence="5" id="KW-0460">Magnesium</keyword>
<dbReference type="AlphaFoldDB" id="A0AAD7PLR0"/>
<evidence type="ECO:0000256" key="5">
    <source>
        <dbReference type="ARBA" id="ARBA00022842"/>
    </source>
</evidence>
<evidence type="ECO:0000256" key="8">
    <source>
        <dbReference type="SAM" id="Phobius"/>
    </source>
</evidence>
<proteinExistence type="predicted"/>
<name>A0AAD7PLR0_QUISA</name>
<dbReference type="Pfam" id="PF00689">
    <property type="entry name" value="Cation_ATPase_C"/>
    <property type="match status" value="1"/>
</dbReference>
<keyword evidence="4" id="KW-0106">Calcium</keyword>
<dbReference type="GO" id="GO:0000166">
    <property type="term" value="F:nucleotide binding"/>
    <property type="evidence" value="ECO:0007669"/>
    <property type="project" value="InterPro"/>
</dbReference>
<reference evidence="11" key="1">
    <citation type="journal article" date="2023" name="Science">
        <title>Elucidation of the pathway for biosynthesis of saponin adjuvants from the soapbark tree.</title>
        <authorList>
            <person name="Reed J."/>
            <person name="Orme A."/>
            <person name="El-Demerdash A."/>
            <person name="Owen C."/>
            <person name="Martin L.B.B."/>
            <person name="Misra R.C."/>
            <person name="Kikuchi S."/>
            <person name="Rejzek M."/>
            <person name="Martin A.C."/>
            <person name="Harkess A."/>
            <person name="Leebens-Mack J."/>
            <person name="Louveau T."/>
            <person name="Stephenson M.J."/>
            <person name="Osbourn A."/>
        </authorList>
    </citation>
    <scope>NUCLEOTIDE SEQUENCE</scope>
    <source>
        <strain evidence="11">S10</strain>
    </source>
</reference>
<dbReference type="GO" id="GO:0005886">
    <property type="term" value="C:plasma membrane"/>
    <property type="evidence" value="ECO:0007669"/>
    <property type="project" value="TreeGrafter"/>
</dbReference>
<feature type="transmembrane region" description="Helical" evidence="8">
    <location>
        <begin position="313"/>
        <end position="341"/>
    </location>
</feature>
<feature type="transmembrane region" description="Helical" evidence="8">
    <location>
        <begin position="724"/>
        <end position="745"/>
    </location>
</feature>
<evidence type="ECO:0000256" key="2">
    <source>
        <dbReference type="ARBA" id="ARBA00022692"/>
    </source>
</evidence>
<keyword evidence="3" id="KW-0479">Metal-binding</keyword>
<dbReference type="PANTHER" id="PTHR24093">
    <property type="entry name" value="CATION TRANSPORTING ATPASE"/>
    <property type="match status" value="1"/>
</dbReference>
<evidence type="ECO:0000256" key="6">
    <source>
        <dbReference type="ARBA" id="ARBA00022989"/>
    </source>
</evidence>
<dbReference type="Gene3D" id="3.40.50.1000">
    <property type="entry name" value="HAD superfamily/HAD-like"/>
    <property type="match status" value="1"/>
</dbReference>
<dbReference type="PANTHER" id="PTHR24093:SF454">
    <property type="entry name" value="CATION-TRANSPORTING P-TYPE ATPASE C-TERMINAL DOMAIN-CONTAINING PROTEIN"/>
    <property type="match status" value="1"/>
</dbReference>
<dbReference type="GO" id="GO:0005388">
    <property type="term" value="F:P-type calcium transporter activity"/>
    <property type="evidence" value="ECO:0007669"/>
    <property type="project" value="TreeGrafter"/>
</dbReference>
<feature type="transmembrane region" description="Helical" evidence="8">
    <location>
        <begin position="106"/>
        <end position="125"/>
    </location>
</feature>
<dbReference type="Pfam" id="PF00122">
    <property type="entry name" value="E1-E2_ATPase"/>
    <property type="match status" value="1"/>
</dbReference>
<feature type="transmembrane region" description="Helical" evidence="8">
    <location>
        <begin position="686"/>
        <end position="703"/>
    </location>
</feature>
<keyword evidence="12" id="KW-1185">Reference proteome</keyword>
<dbReference type="InterPro" id="IPR006068">
    <property type="entry name" value="ATPase_P-typ_cation-transptr_C"/>
</dbReference>
<dbReference type="InterPro" id="IPR059000">
    <property type="entry name" value="ATPase_P-type_domA"/>
</dbReference>
<dbReference type="Gene3D" id="1.20.1110.10">
    <property type="entry name" value="Calcium-transporting ATPase, transmembrane domain"/>
    <property type="match status" value="2"/>
</dbReference>
<feature type="domain" description="Cation-transporting P-type ATPase C-terminal" evidence="10">
    <location>
        <begin position="680"/>
        <end position="845"/>
    </location>
</feature>
<feature type="transmembrane region" description="Helical" evidence="8">
    <location>
        <begin position="760"/>
        <end position="780"/>
    </location>
</feature>
<dbReference type="SUPFAM" id="SSF81660">
    <property type="entry name" value="Metal cation-transporting ATPase, ATP-binding domain N"/>
    <property type="match status" value="1"/>
</dbReference>
<dbReference type="InterPro" id="IPR023214">
    <property type="entry name" value="HAD_sf"/>
</dbReference>
<feature type="transmembrane region" description="Helical" evidence="8">
    <location>
        <begin position="824"/>
        <end position="847"/>
    </location>
</feature>
<dbReference type="SUPFAM" id="SSF81665">
    <property type="entry name" value="Calcium ATPase, transmembrane domain M"/>
    <property type="match status" value="1"/>
</dbReference>
<comment type="caution">
    <text evidence="11">The sequence shown here is derived from an EMBL/GenBank/DDBJ whole genome shotgun (WGS) entry which is preliminary data.</text>
</comment>
<gene>
    <name evidence="11" type="ORF">O6P43_020734</name>
</gene>
<dbReference type="GO" id="GO:0046872">
    <property type="term" value="F:metal ion binding"/>
    <property type="evidence" value="ECO:0007669"/>
    <property type="project" value="UniProtKB-KW"/>
</dbReference>
<evidence type="ECO:0000259" key="9">
    <source>
        <dbReference type="Pfam" id="PF00122"/>
    </source>
</evidence>
<dbReference type="InterPro" id="IPR023299">
    <property type="entry name" value="ATPase_P-typ_cyto_dom_N"/>
</dbReference>
<sequence length="904" mass="100404">MMMMMTGVVGFRKKVDRIVKDKDLNALHQLGGLDQVLSIFEESTTGRNENPQVWNTTKQVHGKGFLYFLLKSCNSYTIFLLLISAGLAFATGSLEQGTKYGWHDGVAIVAAVILMVAFPSVGNFLRERKQVILLKHKNRLEVSVLRGEQSQLVSISDVVVGDKLWLKKDDQVLFDGLHVNGENLMLDEVLNPKVDRDWNPFLLSGSKVKEGNGYMLVTSVGTKSDLDEMLSSTAHAPNRKKLLETQIEKPSTYIDTLALLISVFIAFVVLARLKWKKNESSNGLPETKGNVPVGFLMEIFEKIYLKPKGKVSILTSVLTAAVIGIQHGIPLVVTISLNYWTGQVKQNGSFPRNLSACCTMGLVTVICIDVTGGLMYKLMEVNRVWMGESNMTNDMSSETNHDVLQVLRQGIGASVLAPEISGIGYCHQVKSFISWAETKWGMNLESFNQNFSIVKYKLSSIKKCSGVLMRSVGDSKQVLHLHWNGAASAILEMCSHYYDSKGECHAIGNYRVTFEKMIKDMEDSGLRPIAFACGQTEVQELEEDGLILLALMGLKQTSEEEKLALEPFESAGIKIILVSEDDIVSVKAIACELGIIKPNSEGVAVEGEEINELTEIERTEKVDLATVMGSFLPKDKLLMVQSLQQKGHVVAFLGGLATSDSPALKESNVGIVEDSRCTTTFKTIQLLWVSLIMHLLGGLMMAIDLRSQELLTSQPFQSLITKDMWRSIAIQVFYQAFVLLILQFSGDAIPRTNEDVRKTMIFSIFMLCQVFNLLNAMDLLKKEVLEVVLQSYMFLLALGGVLLMQVMVVEYAKSLADFVPLNAIQWTVCVFAAALSWVFDLSLKLLALITNSNFASRSVNSLFGFSNRRPWSNLSYLYMGLPFFTFLFLAVPYLLDSGIAQTVR</sequence>
<dbReference type="InterPro" id="IPR036412">
    <property type="entry name" value="HAD-like_sf"/>
</dbReference>
<evidence type="ECO:0000313" key="12">
    <source>
        <dbReference type="Proteomes" id="UP001163823"/>
    </source>
</evidence>
<accession>A0AAD7PLR0</accession>
<feature type="transmembrane region" description="Helical" evidence="8">
    <location>
        <begin position="257"/>
        <end position="275"/>
    </location>
</feature>
<dbReference type="EMBL" id="JARAOO010000008">
    <property type="protein sequence ID" value="KAJ7960268.1"/>
    <property type="molecule type" value="Genomic_DNA"/>
</dbReference>
<organism evidence="11 12">
    <name type="scientific">Quillaja saponaria</name>
    <name type="common">Soap bark tree</name>
    <dbReference type="NCBI Taxonomy" id="32244"/>
    <lineage>
        <taxon>Eukaryota</taxon>
        <taxon>Viridiplantae</taxon>
        <taxon>Streptophyta</taxon>
        <taxon>Embryophyta</taxon>
        <taxon>Tracheophyta</taxon>
        <taxon>Spermatophyta</taxon>
        <taxon>Magnoliopsida</taxon>
        <taxon>eudicotyledons</taxon>
        <taxon>Gunneridae</taxon>
        <taxon>Pentapetalae</taxon>
        <taxon>rosids</taxon>
        <taxon>fabids</taxon>
        <taxon>Fabales</taxon>
        <taxon>Quillajaceae</taxon>
        <taxon>Quillaja</taxon>
    </lineage>
</organism>
<evidence type="ECO:0000256" key="7">
    <source>
        <dbReference type="ARBA" id="ARBA00023136"/>
    </source>
</evidence>
<feature type="domain" description="P-type ATPase A" evidence="9">
    <location>
        <begin position="141"/>
        <end position="232"/>
    </location>
</feature>
<evidence type="ECO:0000256" key="3">
    <source>
        <dbReference type="ARBA" id="ARBA00022723"/>
    </source>
</evidence>
<evidence type="ECO:0000313" key="11">
    <source>
        <dbReference type="EMBL" id="KAJ7960268.1"/>
    </source>
</evidence>
<keyword evidence="2 8" id="KW-0812">Transmembrane</keyword>
<protein>
    <submittedName>
        <fullName evidence="11">Calcium-transporting ATPase</fullName>
    </submittedName>
</protein>